<evidence type="ECO:0000313" key="1">
    <source>
        <dbReference type="EMBL" id="MBB5035162.1"/>
    </source>
</evidence>
<dbReference type="Proteomes" id="UP000590740">
    <property type="component" value="Unassembled WGS sequence"/>
</dbReference>
<reference evidence="1 2" key="1">
    <citation type="submission" date="2020-08" db="EMBL/GenBank/DDBJ databases">
        <title>Genomic Encyclopedia of Type Strains, Phase IV (KMG-IV): sequencing the most valuable type-strain genomes for metagenomic binning, comparative biology and taxonomic classification.</title>
        <authorList>
            <person name="Goeker M."/>
        </authorList>
    </citation>
    <scope>NUCLEOTIDE SEQUENCE [LARGE SCALE GENOMIC DNA]</scope>
    <source>
        <strain evidence="1 2">DSM 12252</strain>
    </source>
</reference>
<proteinExistence type="predicted"/>
<gene>
    <name evidence="1" type="ORF">HNQ65_004771</name>
</gene>
<dbReference type="RefSeq" id="WP_184343673.1">
    <property type="nucleotide sequence ID" value="NZ_JACHIG010000014.1"/>
</dbReference>
<protein>
    <submittedName>
        <fullName evidence="1">Uncharacterized protein</fullName>
    </submittedName>
</protein>
<sequence length="278" mass="30997">MKVNSTEPLPKSAQVAGLGRFLVTCIKTLRFSKADGFIAFFSAVLGTLGYFKPSWLPAGMISFFQGTDSWLPYVFFTTAEVIYRAVSSPYQVFLSCLKRIDELEAQNISLNSALEPHLYISCSPSIDGCKAGFGHAGNGRIFRVEVRNSGIFEINECRAVLLKIEKNGVKLWSGDHITLAFQPSELPDSQCKKISHDVPYYLDVVGVEVGSNRAWRFRPGTKEHHWPTNPHFDDLFQDGVGNYAFTISFTASKTATITKEFRFDWTGDLASAEMHLVS</sequence>
<comment type="caution">
    <text evidence="1">The sequence shown here is derived from an EMBL/GenBank/DDBJ whole genome shotgun (WGS) entry which is preliminary data.</text>
</comment>
<dbReference type="AlphaFoldDB" id="A0A7W8DME9"/>
<evidence type="ECO:0000313" key="2">
    <source>
        <dbReference type="Proteomes" id="UP000590740"/>
    </source>
</evidence>
<organism evidence="1 2">
    <name type="scientific">Prosthecobacter vanneervenii</name>
    <dbReference type="NCBI Taxonomy" id="48466"/>
    <lineage>
        <taxon>Bacteria</taxon>
        <taxon>Pseudomonadati</taxon>
        <taxon>Verrucomicrobiota</taxon>
        <taxon>Verrucomicrobiia</taxon>
        <taxon>Verrucomicrobiales</taxon>
        <taxon>Verrucomicrobiaceae</taxon>
        <taxon>Prosthecobacter</taxon>
    </lineage>
</organism>
<accession>A0A7W8DME9</accession>
<dbReference type="EMBL" id="JACHIG010000014">
    <property type="protein sequence ID" value="MBB5035162.1"/>
    <property type="molecule type" value="Genomic_DNA"/>
</dbReference>
<keyword evidence="2" id="KW-1185">Reference proteome</keyword>
<name>A0A7W8DME9_9BACT</name>